<dbReference type="EMBL" id="BPLR01000085">
    <property type="protein sequence ID" value="GIY92035.1"/>
    <property type="molecule type" value="Genomic_DNA"/>
</dbReference>
<feature type="chain" id="PRO_5043999980" description="Secreted protein" evidence="1">
    <location>
        <begin position="18"/>
        <end position="81"/>
    </location>
</feature>
<protein>
    <recommendedName>
        <fullName evidence="4">Secreted protein</fullName>
    </recommendedName>
</protein>
<proteinExistence type="predicted"/>
<feature type="signal peptide" evidence="1">
    <location>
        <begin position="1"/>
        <end position="17"/>
    </location>
</feature>
<evidence type="ECO:0008006" key="4">
    <source>
        <dbReference type="Google" id="ProtNLM"/>
    </source>
</evidence>
<name>A0AAV4XAC2_CAEEX</name>
<evidence type="ECO:0000313" key="3">
    <source>
        <dbReference type="Proteomes" id="UP001054945"/>
    </source>
</evidence>
<keyword evidence="3" id="KW-1185">Reference proteome</keyword>
<dbReference type="AlphaFoldDB" id="A0AAV4XAC2"/>
<sequence>MTSYTFLSFIWLHLATATSMNPNSLFNQFYTSRLTECSPDKTRIRQEQVMIRRVSWSMARERCHAAKSLVWWPVPIGISIQ</sequence>
<organism evidence="2 3">
    <name type="scientific">Caerostris extrusa</name>
    <name type="common">Bark spider</name>
    <name type="synonym">Caerostris bankana</name>
    <dbReference type="NCBI Taxonomy" id="172846"/>
    <lineage>
        <taxon>Eukaryota</taxon>
        <taxon>Metazoa</taxon>
        <taxon>Ecdysozoa</taxon>
        <taxon>Arthropoda</taxon>
        <taxon>Chelicerata</taxon>
        <taxon>Arachnida</taxon>
        <taxon>Araneae</taxon>
        <taxon>Araneomorphae</taxon>
        <taxon>Entelegynae</taxon>
        <taxon>Araneoidea</taxon>
        <taxon>Araneidae</taxon>
        <taxon>Caerostris</taxon>
    </lineage>
</organism>
<gene>
    <name evidence="2" type="ORF">CEXT_684341</name>
</gene>
<keyword evidence="1" id="KW-0732">Signal</keyword>
<evidence type="ECO:0000256" key="1">
    <source>
        <dbReference type="SAM" id="SignalP"/>
    </source>
</evidence>
<dbReference type="Proteomes" id="UP001054945">
    <property type="component" value="Unassembled WGS sequence"/>
</dbReference>
<reference evidence="2 3" key="1">
    <citation type="submission" date="2021-06" db="EMBL/GenBank/DDBJ databases">
        <title>Caerostris extrusa draft genome.</title>
        <authorList>
            <person name="Kono N."/>
            <person name="Arakawa K."/>
        </authorList>
    </citation>
    <scope>NUCLEOTIDE SEQUENCE [LARGE SCALE GENOMIC DNA]</scope>
</reference>
<accession>A0AAV4XAC2</accession>
<comment type="caution">
    <text evidence="2">The sequence shown here is derived from an EMBL/GenBank/DDBJ whole genome shotgun (WGS) entry which is preliminary data.</text>
</comment>
<evidence type="ECO:0000313" key="2">
    <source>
        <dbReference type="EMBL" id="GIY92035.1"/>
    </source>
</evidence>